<dbReference type="GO" id="GO:0016567">
    <property type="term" value="P:protein ubiquitination"/>
    <property type="evidence" value="ECO:0007669"/>
    <property type="project" value="TreeGrafter"/>
</dbReference>
<accession>A0AAD1U2V4</accession>
<keyword evidence="2 5" id="KW-0812">Transmembrane</keyword>
<evidence type="ECO:0000256" key="1">
    <source>
        <dbReference type="ARBA" id="ARBA00004141"/>
    </source>
</evidence>
<dbReference type="GO" id="GO:0016020">
    <property type="term" value="C:membrane"/>
    <property type="evidence" value="ECO:0007669"/>
    <property type="project" value="UniProtKB-SubCell"/>
</dbReference>
<evidence type="ECO:0000313" key="7">
    <source>
        <dbReference type="Proteomes" id="UP001295684"/>
    </source>
</evidence>
<keyword evidence="4 5" id="KW-0472">Membrane</keyword>
<reference evidence="6" key="1">
    <citation type="submission" date="2023-07" db="EMBL/GenBank/DDBJ databases">
        <authorList>
            <consortium name="AG Swart"/>
            <person name="Singh M."/>
            <person name="Singh A."/>
            <person name="Seah K."/>
            <person name="Emmerich C."/>
        </authorList>
    </citation>
    <scope>NUCLEOTIDE SEQUENCE</scope>
    <source>
        <strain evidence="6">DP1</strain>
    </source>
</reference>
<organism evidence="6 7">
    <name type="scientific">Euplotes crassus</name>
    <dbReference type="NCBI Taxonomy" id="5936"/>
    <lineage>
        <taxon>Eukaryota</taxon>
        <taxon>Sar</taxon>
        <taxon>Alveolata</taxon>
        <taxon>Ciliophora</taxon>
        <taxon>Intramacronucleata</taxon>
        <taxon>Spirotrichea</taxon>
        <taxon>Hypotrichia</taxon>
        <taxon>Euplotida</taxon>
        <taxon>Euplotidae</taxon>
        <taxon>Moneuplotes</taxon>
    </lineage>
</organism>
<gene>
    <name evidence="6" type="ORF">ECRASSUSDP1_LOCUS2332</name>
</gene>
<feature type="transmembrane region" description="Helical" evidence="5">
    <location>
        <begin position="190"/>
        <end position="209"/>
    </location>
</feature>
<protein>
    <recommendedName>
        <fullName evidence="8">Sulfite exporter TauE/SafE family protein</fullName>
    </recommendedName>
</protein>
<feature type="transmembrane region" description="Helical" evidence="5">
    <location>
        <begin position="151"/>
        <end position="178"/>
    </location>
</feature>
<name>A0AAD1U2V4_EUPCR</name>
<dbReference type="GO" id="GO:0031464">
    <property type="term" value="C:Cul4A-RING E3 ubiquitin ligase complex"/>
    <property type="evidence" value="ECO:0007669"/>
    <property type="project" value="TreeGrafter"/>
</dbReference>
<feature type="transmembrane region" description="Helical" evidence="5">
    <location>
        <begin position="98"/>
        <end position="121"/>
    </location>
</feature>
<sequence>MSLRENINITLAQGEIIDYNTKGIDSEDRDHLLGERKSAYNVEHMNPTLEKYIRVEKSHFRPRYILTVICPFLSILFIGLFRGNNTIDSIVGVEVCSAWYFILLGVQVIVLALLGLINVLILRKEYREKIECGYQFVSGDVIWDDNTTTKFVIFALIAGFVSGSVGFSRGVLFTPLFIDFGIPPTVASSTSMYMATFATLSSSILFMMSGYIIYDVVFYLSAFAIIGTILGTTIVSQKIRKSGNVAILIWLIATVNLLSCIAEIIVGIVRIIDKNNRKDEIWDFTTPC</sequence>
<feature type="transmembrane region" description="Helical" evidence="5">
    <location>
        <begin position="216"/>
        <end position="235"/>
    </location>
</feature>
<proteinExistence type="predicted"/>
<evidence type="ECO:0008006" key="8">
    <source>
        <dbReference type="Google" id="ProtNLM"/>
    </source>
</evidence>
<dbReference type="InterPro" id="IPR002781">
    <property type="entry name" value="TM_pro_TauE-like"/>
</dbReference>
<feature type="transmembrane region" description="Helical" evidence="5">
    <location>
        <begin position="64"/>
        <end position="83"/>
    </location>
</feature>
<comment type="subcellular location">
    <subcellularLocation>
        <location evidence="1">Membrane</location>
        <topology evidence="1">Multi-pass membrane protein</topology>
    </subcellularLocation>
</comment>
<evidence type="ECO:0000256" key="2">
    <source>
        <dbReference type="ARBA" id="ARBA00022692"/>
    </source>
</evidence>
<dbReference type="EMBL" id="CAMPGE010002224">
    <property type="protein sequence ID" value="CAI2361023.1"/>
    <property type="molecule type" value="Genomic_DNA"/>
</dbReference>
<dbReference type="Proteomes" id="UP001295684">
    <property type="component" value="Unassembled WGS sequence"/>
</dbReference>
<dbReference type="PANTHER" id="PTHR14255:SF3">
    <property type="entry name" value="SULFITE EXPORTER TAUE_SAFE FAMILY PROTEIN 5-RELATED"/>
    <property type="match status" value="1"/>
</dbReference>
<evidence type="ECO:0000256" key="4">
    <source>
        <dbReference type="ARBA" id="ARBA00023136"/>
    </source>
</evidence>
<evidence type="ECO:0000313" key="6">
    <source>
        <dbReference type="EMBL" id="CAI2361023.1"/>
    </source>
</evidence>
<feature type="transmembrane region" description="Helical" evidence="5">
    <location>
        <begin position="247"/>
        <end position="269"/>
    </location>
</feature>
<evidence type="ECO:0000256" key="3">
    <source>
        <dbReference type="ARBA" id="ARBA00022989"/>
    </source>
</evidence>
<keyword evidence="7" id="KW-1185">Reference proteome</keyword>
<dbReference type="Pfam" id="PF01925">
    <property type="entry name" value="TauE"/>
    <property type="match status" value="1"/>
</dbReference>
<comment type="caution">
    <text evidence="6">The sequence shown here is derived from an EMBL/GenBank/DDBJ whole genome shotgun (WGS) entry which is preliminary data.</text>
</comment>
<dbReference type="AlphaFoldDB" id="A0AAD1U2V4"/>
<dbReference type="PANTHER" id="PTHR14255">
    <property type="entry name" value="CEREBLON"/>
    <property type="match status" value="1"/>
</dbReference>
<keyword evidence="3 5" id="KW-1133">Transmembrane helix</keyword>
<evidence type="ECO:0000256" key="5">
    <source>
        <dbReference type="SAM" id="Phobius"/>
    </source>
</evidence>